<dbReference type="Proteomes" id="UP000807342">
    <property type="component" value="Unassembled WGS sequence"/>
</dbReference>
<evidence type="ECO:0000313" key="2">
    <source>
        <dbReference type="Proteomes" id="UP000807342"/>
    </source>
</evidence>
<accession>A0A9P6BW24</accession>
<evidence type="ECO:0000313" key="1">
    <source>
        <dbReference type="EMBL" id="KAF9439990.1"/>
    </source>
</evidence>
<reference evidence="1" key="1">
    <citation type="submission" date="2020-11" db="EMBL/GenBank/DDBJ databases">
        <authorList>
            <consortium name="DOE Joint Genome Institute"/>
            <person name="Ahrendt S."/>
            <person name="Riley R."/>
            <person name="Andreopoulos W."/>
            <person name="Labutti K."/>
            <person name="Pangilinan J."/>
            <person name="Ruiz-Duenas F.J."/>
            <person name="Barrasa J.M."/>
            <person name="Sanchez-Garcia M."/>
            <person name="Camarero S."/>
            <person name="Miyauchi S."/>
            <person name="Serrano A."/>
            <person name="Linde D."/>
            <person name="Babiker R."/>
            <person name="Drula E."/>
            <person name="Ayuso-Fernandez I."/>
            <person name="Pacheco R."/>
            <person name="Padilla G."/>
            <person name="Ferreira P."/>
            <person name="Barriuso J."/>
            <person name="Kellner H."/>
            <person name="Castanera R."/>
            <person name="Alfaro M."/>
            <person name="Ramirez L."/>
            <person name="Pisabarro A.G."/>
            <person name="Kuo A."/>
            <person name="Tritt A."/>
            <person name="Lipzen A."/>
            <person name="He G."/>
            <person name="Yan M."/>
            <person name="Ng V."/>
            <person name="Cullen D."/>
            <person name="Martin F."/>
            <person name="Rosso M.-N."/>
            <person name="Henrissat B."/>
            <person name="Hibbett D."/>
            <person name="Martinez A.T."/>
            <person name="Grigoriev I.V."/>
        </authorList>
    </citation>
    <scope>NUCLEOTIDE SEQUENCE</scope>
    <source>
        <strain evidence="1">MF-IS2</strain>
    </source>
</reference>
<feature type="non-terminal residue" evidence="1">
    <location>
        <position position="70"/>
    </location>
</feature>
<gene>
    <name evidence="1" type="ORF">P691DRAFT_608654</name>
</gene>
<proteinExistence type="predicted"/>
<dbReference type="OrthoDB" id="3067256at2759"/>
<comment type="caution">
    <text evidence="1">The sequence shown here is derived from an EMBL/GenBank/DDBJ whole genome shotgun (WGS) entry which is preliminary data.</text>
</comment>
<dbReference type="AlphaFoldDB" id="A0A9P6BW24"/>
<protein>
    <submittedName>
        <fullName evidence="1">Uncharacterized protein</fullName>
    </submittedName>
</protein>
<keyword evidence="2" id="KW-1185">Reference proteome</keyword>
<name>A0A9P6BW24_9AGAR</name>
<dbReference type="EMBL" id="MU153042">
    <property type="protein sequence ID" value="KAF9439990.1"/>
    <property type="molecule type" value="Genomic_DNA"/>
</dbReference>
<organism evidence="1 2">
    <name type="scientific">Macrolepiota fuliginosa MF-IS2</name>
    <dbReference type="NCBI Taxonomy" id="1400762"/>
    <lineage>
        <taxon>Eukaryota</taxon>
        <taxon>Fungi</taxon>
        <taxon>Dikarya</taxon>
        <taxon>Basidiomycota</taxon>
        <taxon>Agaricomycotina</taxon>
        <taxon>Agaricomycetes</taxon>
        <taxon>Agaricomycetidae</taxon>
        <taxon>Agaricales</taxon>
        <taxon>Agaricineae</taxon>
        <taxon>Agaricaceae</taxon>
        <taxon>Macrolepiota</taxon>
    </lineage>
</organism>
<sequence>DVLGGYVPLEFSHAGGEFQQMLFDDEDSTDHFMYRGSSIDHRTCWDHVENRNEAFSCQLDEMMDAFMAWQ</sequence>
<feature type="non-terminal residue" evidence="1">
    <location>
        <position position="1"/>
    </location>
</feature>